<protein>
    <recommendedName>
        <fullName evidence="3">DUF4218 domain-containing protein</fullName>
    </recommendedName>
</protein>
<sequence length="488" mass="55937">MIVCGIYVGEVKPKMNTYLKPFAVYMSRLKASGGVKWTDPRNGAVRSSEVVCPVLSADAPATAAALNEMELNLTLEPRKRIRRVRRFLYEDFHVPLRTGYRMEKQAEQAEARRKSRKGVVGTSVLSSMPEVDRAVCVCAEYLHQVCLGVTKYFLNLMFFEKGPWYVGDNLEHINMFLLSIRVPDFVKRRPRGMDKFSYLIGSEFRSLLLFYSLPALQAYLPDRYFQHWLVLVEAIYLLLQDSISEVDLKAAEILLRLFVRDINELYGPKYYTYNVHSLLHLPLLVERWGLLWATSSFCFEKFNHFIITHIHGTKHVGKELLNNVKIIQSVQVFENVIEARKLCVNPGMRDVMVCSKVLSNDCLPDGGEMIISDAGITSYKLYSRVKIEGVLYSSRCYDASKKRANSFVQSKPIDAAHTMTYGEVLCYLCDCDTNSVFCLLMAYQAVHTKILFHYESRLKVQHLVPVHPSEDVILIPVSCIQNQSYQGW</sequence>
<keyword evidence="2" id="KW-1185">Reference proteome</keyword>
<dbReference type="Proteomes" id="UP001075354">
    <property type="component" value="Chromosome 9"/>
</dbReference>
<organism evidence="1 2">
    <name type="scientific">Megalurothrips usitatus</name>
    <name type="common">bean blossom thrips</name>
    <dbReference type="NCBI Taxonomy" id="439358"/>
    <lineage>
        <taxon>Eukaryota</taxon>
        <taxon>Metazoa</taxon>
        <taxon>Ecdysozoa</taxon>
        <taxon>Arthropoda</taxon>
        <taxon>Hexapoda</taxon>
        <taxon>Insecta</taxon>
        <taxon>Pterygota</taxon>
        <taxon>Neoptera</taxon>
        <taxon>Paraneoptera</taxon>
        <taxon>Thysanoptera</taxon>
        <taxon>Terebrantia</taxon>
        <taxon>Thripoidea</taxon>
        <taxon>Thripidae</taxon>
        <taxon>Megalurothrips</taxon>
    </lineage>
</organism>
<evidence type="ECO:0000313" key="1">
    <source>
        <dbReference type="EMBL" id="KAJ1524619.1"/>
    </source>
</evidence>
<dbReference type="PANTHER" id="PTHR46579:SF1">
    <property type="entry name" value="F5_8 TYPE C DOMAIN-CONTAINING PROTEIN"/>
    <property type="match status" value="1"/>
</dbReference>
<proteinExistence type="predicted"/>
<comment type="caution">
    <text evidence="1">The sequence shown here is derived from an EMBL/GenBank/DDBJ whole genome shotgun (WGS) entry which is preliminary data.</text>
</comment>
<accession>A0AAV7XLX1</accession>
<dbReference type="EMBL" id="JAPTSV010000009">
    <property type="protein sequence ID" value="KAJ1524619.1"/>
    <property type="molecule type" value="Genomic_DNA"/>
</dbReference>
<name>A0AAV7XLX1_9NEOP</name>
<evidence type="ECO:0000313" key="2">
    <source>
        <dbReference type="Proteomes" id="UP001075354"/>
    </source>
</evidence>
<dbReference type="AlphaFoldDB" id="A0AAV7XLX1"/>
<reference evidence="1" key="1">
    <citation type="submission" date="2022-12" db="EMBL/GenBank/DDBJ databases">
        <title>Chromosome-level genome assembly of the bean flower thrips Megalurothrips usitatus.</title>
        <authorList>
            <person name="Ma L."/>
            <person name="Liu Q."/>
            <person name="Li H."/>
            <person name="Cai W."/>
        </authorList>
    </citation>
    <scope>NUCLEOTIDE SEQUENCE</scope>
    <source>
        <strain evidence="1">Cailab_2022a</strain>
    </source>
</reference>
<gene>
    <name evidence="1" type="ORF">ONE63_011103</name>
</gene>
<evidence type="ECO:0008006" key="3">
    <source>
        <dbReference type="Google" id="ProtNLM"/>
    </source>
</evidence>
<dbReference type="PANTHER" id="PTHR46579">
    <property type="entry name" value="F5/8 TYPE C DOMAIN-CONTAINING PROTEIN-RELATED"/>
    <property type="match status" value="1"/>
</dbReference>